<evidence type="ECO:0000313" key="6">
    <source>
        <dbReference type="Proteomes" id="UP000034416"/>
    </source>
</evidence>
<organism evidence="3 6">
    <name type="scientific">Mycolicibacter arupensis</name>
    <dbReference type="NCBI Taxonomy" id="342002"/>
    <lineage>
        <taxon>Bacteria</taxon>
        <taxon>Bacillati</taxon>
        <taxon>Actinomycetota</taxon>
        <taxon>Actinomycetes</taxon>
        <taxon>Mycobacteriales</taxon>
        <taxon>Mycobacteriaceae</taxon>
        <taxon>Mycolicibacter</taxon>
    </lineage>
</organism>
<dbReference type="AlphaFoldDB" id="A0A0F5N1E1"/>
<comment type="caution">
    <text evidence="3">The sequence shown here is derived from an EMBL/GenBank/DDBJ whole genome shotgun (WGS) entry which is preliminary data.</text>
</comment>
<dbReference type="Pfam" id="PF04972">
    <property type="entry name" value="BON"/>
    <property type="match status" value="1"/>
</dbReference>
<dbReference type="InterPro" id="IPR007055">
    <property type="entry name" value="BON_dom"/>
</dbReference>
<dbReference type="Pfam" id="PF21923">
    <property type="entry name" value="BON_like"/>
    <property type="match status" value="1"/>
</dbReference>
<dbReference type="EMBL" id="MVHH01000011">
    <property type="protein sequence ID" value="OQZ99330.1"/>
    <property type="molecule type" value="Genomic_DNA"/>
</dbReference>
<evidence type="ECO:0000313" key="5">
    <source>
        <dbReference type="EMBL" id="TXI59238.1"/>
    </source>
</evidence>
<feature type="domain" description="Peptidoglycan-binding protein ArfA BON-like" evidence="2">
    <location>
        <begin position="41"/>
        <end position="86"/>
    </location>
</feature>
<protein>
    <submittedName>
        <fullName evidence="4">BON domain-containing protein</fullName>
    </submittedName>
</protein>
<keyword evidence="7" id="KW-1185">Reference proteome</keyword>
<evidence type="ECO:0000313" key="7">
    <source>
        <dbReference type="Proteomes" id="UP000192327"/>
    </source>
</evidence>
<evidence type="ECO:0000259" key="2">
    <source>
        <dbReference type="Pfam" id="PF21923"/>
    </source>
</evidence>
<dbReference type="Gene3D" id="3.40.1520.20">
    <property type="match status" value="1"/>
</dbReference>
<reference evidence="3" key="2">
    <citation type="submission" date="2015-04" db="EMBL/GenBank/DDBJ databases">
        <title>Genome sequence of Mycobacterium arupense strain GUC1.</title>
        <authorList>
            <person name="Greninger A.L."/>
            <person name="Cunningham G."/>
            <person name="Chiu C.Y."/>
            <person name="Miller S."/>
        </authorList>
    </citation>
    <scope>NUCLEOTIDE SEQUENCE</scope>
    <source>
        <strain evidence="3">GUC1</strain>
    </source>
</reference>
<dbReference type="InterPro" id="IPR054121">
    <property type="entry name" value="ArfA_BON-like"/>
</dbReference>
<feature type="domain" description="BON" evidence="1">
    <location>
        <begin position="107"/>
        <end position="151"/>
    </location>
</feature>
<dbReference type="EMBL" id="SSGD01000016">
    <property type="protein sequence ID" value="TXI59238.1"/>
    <property type="molecule type" value="Genomic_DNA"/>
</dbReference>
<dbReference type="Proteomes" id="UP000321797">
    <property type="component" value="Unassembled WGS sequence"/>
</dbReference>
<reference evidence="5 8" key="4">
    <citation type="submission" date="2018-09" db="EMBL/GenBank/DDBJ databases">
        <title>Metagenome Assembled Genomes from an Advanced Water Purification Facility.</title>
        <authorList>
            <person name="Stamps B.W."/>
            <person name="Spear J.R."/>
        </authorList>
    </citation>
    <scope>NUCLEOTIDE SEQUENCE [LARGE SCALE GENOMIC DNA]</scope>
    <source>
        <strain evidence="5">Bin_29_2</strain>
    </source>
</reference>
<name>A0A0F5N1E1_9MYCO</name>
<dbReference type="Proteomes" id="UP000034416">
    <property type="component" value="Unassembled WGS sequence"/>
</dbReference>
<dbReference type="EMBL" id="LASW01000006">
    <property type="protein sequence ID" value="KKC00874.1"/>
    <property type="molecule type" value="Genomic_DNA"/>
</dbReference>
<gene>
    <name evidence="4" type="ORF">BST15_07655</name>
    <name evidence="5" type="ORF">E6Q54_03635</name>
    <name evidence="3" type="ORF">WR43_02800</name>
</gene>
<dbReference type="Proteomes" id="UP000192327">
    <property type="component" value="Unassembled WGS sequence"/>
</dbReference>
<accession>A0A0F5N1E1</accession>
<evidence type="ECO:0000313" key="4">
    <source>
        <dbReference type="EMBL" id="OQZ99330.1"/>
    </source>
</evidence>
<sequence length="154" mass="15593">MRARLIAAALGTALLVAIGYGMVERLHRPAPPSALATPGPVSVIRAGNEVTLTGGVADPLAKRALVDAVLGSSDDLTVVDRLDVAPGVVTVDFTDAAPVFEAAAGIADFRLDADGDTVTLTGTAAKADQADAVQTAAEAAWARAHIVNALVTER</sequence>
<dbReference type="RefSeq" id="WP_046188102.1">
    <property type="nucleotide sequence ID" value="NZ_JACKUJ010000017.1"/>
</dbReference>
<evidence type="ECO:0000313" key="8">
    <source>
        <dbReference type="Proteomes" id="UP000321797"/>
    </source>
</evidence>
<dbReference type="OrthoDB" id="4762355at2"/>
<reference evidence="6" key="1">
    <citation type="submission" date="2015-04" db="EMBL/GenBank/DDBJ databases">
        <title>Genome sequence of Mycobacterium arupense GUC1.</title>
        <authorList>
            <person name="Greninger A.L."/>
            <person name="Cunningham G."/>
            <person name="Chiu C.Y."/>
            <person name="Miller S."/>
        </authorList>
    </citation>
    <scope>NUCLEOTIDE SEQUENCE [LARGE SCALE GENOMIC DNA]</scope>
    <source>
        <strain evidence="6">GUC1</strain>
    </source>
</reference>
<dbReference type="STRING" id="342002.BST15_07655"/>
<dbReference type="PATRIC" id="fig|342002.3.peg.1127"/>
<proteinExistence type="predicted"/>
<evidence type="ECO:0000259" key="1">
    <source>
        <dbReference type="Pfam" id="PF04972"/>
    </source>
</evidence>
<evidence type="ECO:0000313" key="3">
    <source>
        <dbReference type="EMBL" id="KKC00874.1"/>
    </source>
</evidence>
<reference evidence="4 7" key="3">
    <citation type="submission" date="2016-12" db="EMBL/GenBank/DDBJ databases">
        <title>The new phylogeny of genus Mycobacterium.</title>
        <authorList>
            <person name="Tortoli E."/>
            <person name="Trovato A."/>
            <person name="Cirillo D.M."/>
        </authorList>
    </citation>
    <scope>NUCLEOTIDE SEQUENCE [LARGE SCALE GENOMIC DNA]</scope>
    <source>
        <strain evidence="4 7">DSM 44942</strain>
    </source>
</reference>